<dbReference type="EMBL" id="KV417331">
    <property type="protein sequence ID" value="KZO90983.1"/>
    <property type="molecule type" value="Genomic_DNA"/>
</dbReference>
<evidence type="ECO:0000313" key="2">
    <source>
        <dbReference type="Proteomes" id="UP000076738"/>
    </source>
</evidence>
<organism evidence="1 2">
    <name type="scientific">Calocera viscosa (strain TUFC12733)</name>
    <dbReference type="NCBI Taxonomy" id="1330018"/>
    <lineage>
        <taxon>Eukaryota</taxon>
        <taxon>Fungi</taxon>
        <taxon>Dikarya</taxon>
        <taxon>Basidiomycota</taxon>
        <taxon>Agaricomycotina</taxon>
        <taxon>Dacrymycetes</taxon>
        <taxon>Dacrymycetales</taxon>
        <taxon>Dacrymycetaceae</taxon>
        <taxon>Calocera</taxon>
    </lineage>
</organism>
<keyword evidence="2" id="KW-1185">Reference proteome</keyword>
<name>A0A167GWI9_CALVF</name>
<protein>
    <submittedName>
        <fullName evidence="1">Uncharacterized protein</fullName>
    </submittedName>
</protein>
<reference evidence="1 2" key="1">
    <citation type="journal article" date="2016" name="Mol. Biol. Evol.">
        <title>Comparative Genomics of Early-Diverging Mushroom-Forming Fungi Provides Insights into the Origins of Lignocellulose Decay Capabilities.</title>
        <authorList>
            <person name="Nagy L.G."/>
            <person name="Riley R."/>
            <person name="Tritt A."/>
            <person name="Adam C."/>
            <person name="Daum C."/>
            <person name="Floudas D."/>
            <person name="Sun H."/>
            <person name="Yadav J.S."/>
            <person name="Pangilinan J."/>
            <person name="Larsson K.H."/>
            <person name="Matsuura K."/>
            <person name="Barry K."/>
            <person name="Labutti K."/>
            <person name="Kuo R."/>
            <person name="Ohm R.A."/>
            <person name="Bhattacharya S.S."/>
            <person name="Shirouzu T."/>
            <person name="Yoshinaga Y."/>
            <person name="Martin F.M."/>
            <person name="Grigoriev I.V."/>
            <person name="Hibbett D.S."/>
        </authorList>
    </citation>
    <scope>NUCLEOTIDE SEQUENCE [LARGE SCALE GENOMIC DNA]</scope>
    <source>
        <strain evidence="1 2">TUFC12733</strain>
    </source>
</reference>
<dbReference type="AlphaFoldDB" id="A0A167GWI9"/>
<gene>
    <name evidence="1" type="ORF">CALVIDRAFT_371624</name>
</gene>
<dbReference type="Proteomes" id="UP000076738">
    <property type="component" value="Unassembled WGS sequence"/>
</dbReference>
<evidence type="ECO:0000313" key="1">
    <source>
        <dbReference type="EMBL" id="KZO90983.1"/>
    </source>
</evidence>
<accession>A0A167GWI9</accession>
<sequence>MILHPPPPTAPYFQHITHHLTTHIARLTASRPHRISPTLTSLDAERRTAEVGVTFEDTGERWGARVWFTPREWAWLTGARRGLPCALLPSLGNISSSTLSIPSSRSQQEEEEHARLRAQKAAEEEHFTHSRLSLLGCSTGYPQVWGAVLRPPEGLPAVLFLSSLEGGPVRERWARGRREEGAGLLRQLGRAQAEALRGSLKAARWYDLHAPGEKGAYSASAWFGRRLERRIAHV</sequence>
<proteinExistence type="predicted"/>